<dbReference type="InterPro" id="IPR024473">
    <property type="entry name" value="Transposases_IS4_N"/>
</dbReference>
<keyword evidence="3" id="KW-1185">Reference proteome</keyword>
<gene>
    <name evidence="2" type="ORF">H6G14_21595</name>
</gene>
<reference evidence="2 3" key="1">
    <citation type="journal article" date="2020" name="ISME J.">
        <title>Comparative genomics reveals insights into cyanobacterial evolution and habitat adaptation.</title>
        <authorList>
            <person name="Chen M.Y."/>
            <person name="Teng W.K."/>
            <person name="Zhao L."/>
            <person name="Hu C.X."/>
            <person name="Zhou Y.K."/>
            <person name="Han B.P."/>
            <person name="Song L.R."/>
            <person name="Shu W.S."/>
        </authorList>
    </citation>
    <scope>NUCLEOTIDE SEQUENCE [LARGE SCALE GENOMIC DNA]</scope>
    <source>
        <strain evidence="2 3">FACHB-3921</strain>
    </source>
</reference>
<sequence>MQLKEFSLISSAIKSGTVLKALETAISAQAITQSIADTDSNEERKQALATDLMICLVIAMSLWSKASMRTVLKNLVDGLSEVWIRVGQYWRVPSKSSITEARQRVGCRVMSRFFHLVVRPCAIVQTPEAFLGGCG</sequence>
<proteinExistence type="predicted"/>
<accession>A0ABR8BM37</accession>
<feature type="domain" description="Transposase IS4 N-terminal" evidence="1">
    <location>
        <begin position="19"/>
        <end position="114"/>
    </location>
</feature>
<comment type="caution">
    <text evidence="2">The sequence shown here is derived from an EMBL/GenBank/DDBJ whole genome shotgun (WGS) entry which is preliminary data.</text>
</comment>
<evidence type="ECO:0000259" key="1">
    <source>
        <dbReference type="Pfam" id="PF13006"/>
    </source>
</evidence>
<dbReference type="EMBL" id="JACJQL010000038">
    <property type="protein sequence ID" value="MBD2253871.1"/>
    <property type="molecule type" value="Genomic_DNA"/>
</dbReference>
<dbReference type="Proteomes" id="UP000621307">
    <property type="component" value="Unassembled WGS sequence"/>
</dbReference>
<evidence type="ECO:0000313" key="3">
    <source>
        <dbReference type="Proteomes" id="UP000621307"/>
    </source>
</evidence>
<protein>
    <submittedName>
        <fullName evidence="2">Transposase domain-containing protein</fullName>
    </submittedName>
</protein>
<dbReference type="Pfam" id="PF13006">
    <property type="entry name" value="Nterm_IS4"/>
    <property type="match status" value="1"/>
</dbReference>
<evidence type="ECO:0000313" key="2">
    <source>
        <dbReference type="EMBL" id="MBD2253871.1"/>
    </source>
</evidence>
<name>A0ABR8BM37_9NOSO</name>
<organism evidence="2 3">
    <name type="scientific">Nostoc parmelioides FACHB-3921</name>
    <dbReference type="NCBI Taxonomy" id="2692909"/>
    <lineage>
        <taxon>Bacteria</taxon>
        <taxon>Bacillati</taxon>
        <taxon>Cyanobacteriota</taxon>
        <taxon>Cyanophyceae</taxon>
        <taxon>Nostocales</taxon>
        <taxon>Nostocaceae</taxon>
        <taxon>Nostoc</taxon>
    </lineage>
</organism>